<gene>
    <name evidence="3" type="ORF">ENE75_22090</name>
</gene>
<evidence type="ECO:0000313" key="3">
    <source>
        <dbReference type="EMBL" id="RVT48389.1"/>
    </source>
</evidence>
<comment type="caution">
    <text evidence="3">The sequence shown here is derived from an EMBL/GenBank/DDBJ whole genome shotgun (WGS) entry which is preliminary data.</text>
</comment>
<sequence>MMHALVTGVLVADPEQRSARGDSDCAVVKILPDTGPGDGPVALVTAYGSTARTLLALTAGDPVAVAGRARPALWARPDGATVAGLDVLATSVMTPFEVRRKRRAVRDAIEGAEGVANFAQLPPDTGRE</sequence>
<evidence type="ECO:0000256" key="2">
    <source>
        <dbReference type="PROSITE-ProRule" id="PRU00252"/>
    </source>
</evidence>
<dbReference type="RefSeq" id="WP_128200775.1">
    <property type="nucleotide sequence ID" value="NZ_SACT01000010.1"/>
</dbReference>
<evidence type="ECO:0000256" key="1">
    <source>
        <dbReference type="ARBA" id="ARBA00023125"/>
    </source>
</evidence>
<evidence type="ECO:0000313" key="4">
    <source>
        <dbReference type="Proteomes" id="UP000288178"/>
    </source>
</evidence>
<keyword evidence="1 2" id="KW-0238">DNA-binding</keyword>
<dbReference type="EMBL" id="SACT01000010">
    <property type="protein sequence ID" value="RVT48389.1"/>
    <property type="molecule type" value="Genomic_DNA"/>
</dbReference>
<organism evidence="3 4">
    <name type="scientific">Rubrivivax albus</name>
    <dbReference type="NCBI Taxonomy" id="2499835"/>
    <lineage>
        <taxon>Bacteria</taxon>
        <taxon>Pseudomonadati</taxon>
        <taxon>Pseudomonadota</taxon>
        <taxon>Betaproteobacteria</taxon>
        <taxon>Burkholderiales</taxon>
        <taxon>Sphaerotilaceae</taxon>
        <taxon>Rubrivivax</taxon>
    </lineage>
</organism>
<proteinExistence type="predicted"/>
<dbReference type="OrthoDB" id="8813484at2"/>
<protein>
    <submittedName>
        <fullName evidence="3">Single-stranded DNA-binding protein</fullName>
    </submittedName>
</protein>
<accession>A0A437JNP4</accession>
<dbReference type="PROSITE" id="PS50935">
    <property type="entry name" value="SSB"/>
    <property type="match status" value="1"/>
</dbReference>
<name>A0A437JNP4_9BURK</name>
<dbReference type="Proteomes" id="UP000288178">
    <property type="component" value="Unassembled WGS sequence"/>
</dbReference>
<dbReference type="InterPro" id="IPR000424">
    <property type="entry name" value="Primosome_PriB/ssb"/>
</dbReference>
<dbReference type="GO" id="GO:0003697">
    <property type="term" value="F:single-stranded DNA binding"/>
    <property type="evidence" value="ECO:0007669"/>
    <property type="project" value="InterPro"/>
</dbReference>
<dbReference type="AlphaFoldDB" id="A0A437JNP4"/>
<dbReference type="SUPFAM" id="SSF50249">
    <property type="entry name" value="Nucleic acid-binding proteins"/>
    <property type="match status" value="1"/>
</dbReference>
<keyword evidence="4" id="KW-1185">Reference proteome</keyword>
<reference evidence="3 4" key="1">
    <citation type="submission" date="2019-01" db="EMBL/GenBank/DDBJ databases">
        <authorList>
            <person name="Chen W.-M."/>
        </authorList>
    </citation>
    <scope>NUCLEOTIDE SEQUENCE [LARGE SCALE GENOMIC DNA]</scope>
    <source>
        <strain evidence="3 4">ICH-3</strain>
    </source>
</reference>
<dbReference type="Gene3D" id="2.40.50.140">
    <property type="entry name" value="Nucleic acid-binding proteins"/>
    <property type="match status" value="1"/>
</dbReference>
<dbReference type="InterPro" id="IPR012340">
    <property type="entry name" value="NA-bd_OB-fold"/>
</dbReference>